<comment type="caution">
    <text evidence="1">The sequence shown here is derived from an EMBL/GenBank/DDBJ whole genome shotgun (WGS) entry which is preliminary data.</text>
</comment>
<accession>A0A1U7H7Q5</accession>
<name>A0A1U7H7Q5_9CYAN</name>
<evidence type="ECO:0000313" key="2">
    <source>
        <dbReference type="Proteomes" id="UP000186868"/>
    </source>
</evidence>
<gene>
    <name evidence="1" type="ORF">NIES593_22100</name>
</gene>
<protein>
    <submittedName>
        <fullName evidence="1">Uncharacterized protein</fullName>
    </submittedName>
</protein>
<organism evidence="1 2">
    <name type="scientific">Hydrococcus rivularis NIES-593</name>
    <dbReference type="NCBI Taxonomy" id="1921803"/>
    <lineage>
        <taxon>Bacteria</taxon>
        <taxon>Bacillati</taxon>
        <taxon>Cyanobacteriota</taxon>
        <taxon>Cyanophyceae</taxon>
        <taxon>Pleurocapsales</taxon>
        <taxon>Hydrococcaceae</taxon>
        <taxon>Hydrococcus</taxon>
    </lineage>
</organism>
<sequence>MFKLAQLLQELYGKILDNSPKLGSYTEKFPIMFFLDVLNGRNPYNNPIQDSYMEKFRRINS</sequence>
<dbReference type="Proteomes" id="UP000186868">
    <property type="component" value="Unassembled WGS sequence"/>
</dbReference>
<proteinExistence type="predicted"/>
<dbReference type="EMBL" id="MRCB01000050">
    <property type="protein sequence ID" value="OKH18384.1"/>
    <property type="molecule type" value="Genomic_DNA"/>
</dbReference>
<reference evidence="1 2" key="1">
    <citation type="submission" date="2016-11" db="EMBL/GenBank/DDBJ databases">
        <title>Draft Genome Sequences of Nine Cyanobacterial Strains from Diverse Habitats.</title>
        <authorList>
            <person name="Zhu T."/>
            <person name="Hou S."/>
            <person name="Lu X."/>
            <person name="Hess W.R."/>
        </authorList>
    </citation>
    <scope>NUCLEOTIDE SEQUENCE [LARGE SCALE GENOMIC DNA]</scope>
    <source>
        <strain evidence="1 2">NIES-593</strain>
    </source>
</reference>
<keyword evidence="2" id="KW-1185">Reference proteome</keyword>
<evidence type="ECO:0000313" key="1">
    <source>
        <dbReference type="EMBL" id="OKH18384.1"/>
    </source>
</evidence>
<dbReference type="AlphaFoldDB" id="A0A1U7H7Q5"/>